<evidence type="ECO:0000313" key="3">
    <source>
        <dbReference type="EMBL" id="QAR31161.1"/>
    </source>
</evidence>
<dbReference type="EMBL" id="CP035107">
    <property type="protein sequence ID" value="QAR31161.1"/>
    <property type="molecule type" value="Genomic_DNA"/>
</dbReference>
<dbReference type="AlphaFoldDB" id="A0A3R5UY41"/>
<dbReference type="Gene3D" id="3.40.50.450">
    <property type="match status" value="1"/>
</dbReference>
<dbReference type="InterPro" id="IPR057666">
    <property type="entry name" value="DrpA_SLOG"/>
</dbReference>
<dbReference type="SUPFAM" id="SSF102405">
    <property type="entry name" value="MCP/YpsA-like"/>
    <property type="match status" value="1"/>
</dbReference>
<dbReference type="OrthoDB" id="9785707at2"/>
<organism evidence="3 4">
    <name type="scientific">Ornithobacterium rhinotracheale</name>
    <dbReference type="NCBI Taxonomy" id="28251"/>
    <lineage>
        <taxon>Bacteria</taxon>
        <taxon>Pseudomonadati</taxon>
        <taxon>Bacteroidota</taxon>
        <taxon>Flavobacteriia</taxon>
        <taxon>Flavobacteriales</taxon>
        <taxon>Weeksellaceae</taxon>
        <taxon>Ornithobacterium</taxon>
    </lineage>
</organism>
<accession>A0A3R5UY41</accession>
<dbReference type="NCBIfam" id="TIGR00732">
    <property type="entry name" value="dprA"/>
    <property type="match status" value="1"/>
</dbReference>
<dbReference type="InterPro" id="IPR010994">
    <property type="entry name" value="RuvA_2-like"/>
</dbReference>
<reference evidence="3 4" key="1">
    <citation type="submission" date="2019-01" db="EMBL/GenBank/DDBJ databases">
        <title>Whole Genome of Ornithobacterium rhinotracheale FARPER-174b.</title>
        <authorList>
            <person name="Tataje-Lavanda L.A."/>
            <person name="Montalvan A."/>
            <person name="Montesinos R."/>
            <person name="Zimic M."/>
            <person name="Fernandez-Sanchez M."/>
            <person name="Fernandez-Diaz M."/>
        </authorList>
    </citation>
    <scope>NUCLEOTIDE SEQUENCE [LARGE SCALE GENOMIC DNA]</scope>
    <source>
        <strain evidence="3 4">FARPER-174b</strain>
    </source>
</reference>
<evidence type="ECO:0000256" key="1">
    <source>
        <dbReference type="ARBA" id="ARBA00006525"/>
    </source>
</evidence>
<sequence>MYQDNDLKYLLALNYVSGIGAESAKQLISHFGSAKSVWELSTKEKLSIQNLSPKKIEGIGNTELLERAEKEIELCEQKNIKILSFYSEDFPYLLKQCSDAPSFIFHRGEMDWQDKKFIGIVGTRNMTPRGEEFIQKFVADLANQPVVIVSGLALGVDAAAHRAALENNLPTLGVLAHSVHEIYPRANEATAMKMLKNGGLISSFSSFHRPQREFFLSRNRVIAGLSDATIIVESAIKGGAMSTATHANNYNRDVFAVPGRVDDTYSKGCHHLIKSHKAFLLTEAKDVLNYLNLTPQKKQKPIQRELFINLSPEEEEIVKILRKNNQLHIDEIALNLKKPGFALMSDLLNLEMKGIIRPLSGKNYELIS</sequence>
<dbReference type="SUPFAM" id="SSF47781">
    <property type="entry name" value="RuvA domain 2-like"/>
    <property type="match status" value="1"/>
</dbReference>
<gene>
    <name evidence="3" type="primary">dprA</name>
    <name evidence="3" type="ORF">EQP59_07350</name>
</gene>
<feature type="domain" description="Smf/DprA SLOG" evidence="2">
    <location>
        <begin position="82"/>
        <end position="291"/>
    </location>
</feature>
<dbReference type="GO" id="GO:0009294">
    <property type="term" value="P:DNA-mediated transformation"/>
    <property type="evidence" value="ECO:0007669"/>
    <property type="project" value="InterPro"/>
</dbReference>
<name>A0A3R5UY41_ORNRH</name>
<dbReference type="Pfam" id="PF02481">
    <property type="entry name" value="DNA_processg_A"/>
    <property type="match status" value="1"/>
</dbReference>
<dbReference type="InterPro" id="IPR003488">
    <property type="entry name" value="DprA"/>
</dbReference>
<comment type="similarity">
    <text evidence="1">Belongs to the DprA/Smf family.</text>
</comment>
<proteinExistence type="inferred from homology"/>
<protein>
    <submittedName>
        <fullName evidence="3">DNA-protecting protein DprA</fullName>
    </submittedName>
</protein>
<dbReference type="PANTHER" id="PTHR43022:SF1">
    <property type="entry name" value="PROTEIN SMF"/>
    <property type="match status" value="1"/>
</dbReference>
<dbReference type="RefSeq" id="WP_128501608.1">
    <property type="nucleotide sequence ID" value="NZ_CP035107.1"/>
</dbReference>
<dbReference type="Proteomes" id="UP000287701">
    <property type="component" value="Chromosome"/>
</dbReference>
<dbReference type="PANTHER" id="PTHR43022">
    <property type="entry name" value="PROTEIN SMF"/>
    <property type="match status" value="1"/>
</dbReference>
<evidence type="ECO:0000313" key="4">
    <source>
        <dbReference type="Proteomes" id="UP000287701"/>
    </source>
</evidence>
<evidence type="ECO:0000259" key="2">
    <source>
        <dbReference type="Pfam" id="PF02481"/>
    </source>
</evidence>